<keyword evidence="2 5" id="KW-0812">Transmembrane</keyword>
<dbReference type="InterPro" id="IPR035906">
    <property type="entry name" value="MetI-like_sf"/>
</dbReference>
<comment type="function">
    <text evidence="6">Part of the binding-protein-dependent transport system for phosphate; probably responsible for the translocation of the substrate across the membrane.</text>
</comment>
<keyword evidence="6" id="KW-0592">Phosphate transport</keyword>
<comment type="caution">
    <text evidence="6">Lacks conserved residue(s) required for the propagation of feature annotation.</text>
</comment>
<feature type="transmembrane region" description="Helical" evidence="5">
    <location>
        <begin position="217"/>
        <end position="239"/>
    </location>
</feature>
<protein>
    <recommendedName>
        <fullName evidence="6">Phosphate transport system permease protein</fullName>
    </recommendedName>
</protein>
<evidence type="ECO:0000313" key="9">
    <source>
        <dbReference type="Proteomes" id="UP000580839"/>
    </source>
</evidence>
<dbReference type="SUPFAM" id="SSF161098">
    <property type="entry name" value="MetI-like"/>
    <property type="match status" value="1"/>
</dbReference>
<evidence type="ECO:0000256" key="6">
    <source>
        <dbReference type="RuleBase" id="RU363054"/>
    </source>
</evidence>
<name>A0A849SPH0_UNCEI</name>
<evidence type="ECO:0000256" key="1">
    <source>
        <dbReference type="ARBA" id="ARBA00004141"/>
    </source>
</evidence>
<dbReference type="Proteomes" id="UP000580839">
    <property type="component" value="Unassembled WGS sequence"/>
</dbReference>
<dbReference type="GO" id="GO:0005315">
    <property type="term" value="F:phosphate transmembrane transporter activity"/>
    <property type="evidence" value="ECO:0007669"/>
    <property type="project" value="InterPro"/>
</dbReference>
<reference evidence="8 9" key="1">
    <citation type="submission" date="2020-04" db="EMBL/GenBank/DDBJ databases">
        <title>Metagenomic profiling of ammonia- and methane-oxidizing microorganisms in a Dutch drinking water treatment plant.</title>
        <authorList>
            <person name="Poghosyan L."/>
            <person name="Leucker S."/>
        </authorList>
    </citation>
    <scope>NUCLEOTIDE SEQUENCE [LARGE SCALE GENOMIC DNA]</scope>
    <source>
        <strain evidence="8">S-RSF-IL-03</strain>
    </source>
</reference>
<feature type="transmembrane region" description="Helical" evidence="5">
    <location>
        <begin position="290"/>
        <end position="312"/>
    </location>
</feature>
<feature type="transmembrane region" description="Helical" evidence="5">
    <location>
        <begin position="30"/>
        <end position="55"/>
    </location>
</feature>
<feature type="transmembrane region" description="Helical" evidence="5">
    <location>
        <begin position="103"/>
        <end position="126"/>
    </location>
</feature>
<gene>
    <name evidence="8" type="primary">pstC</name>
    <name evidence="8" type="ORF">HOP12_11535</name>
</gene>
<evidence type="ECO:0000256" key="3">
    <source>
        <dbReference type="ARBA" id="ARBA00022989"/>
    </source>
</evidence>
<keyword evidence="5" id="KW-0813">Transport</keyword>
<dbReference type="Gene3D" id="1.10.3720.10">
    <property type="entry name" value="MetI-like"/>
    <property type="match status" value="1"/>
</dbReference>
<comment type="similarity">
    <text evidence="6">Belongs to the binding-protein-dependent transport system permease family. CysTW subfamily.</text>
</comment>
<keyword evidence="3 5" id="KW-1133">Transmembrane helix</keyword>
<comment type="subcellular location">
    <subcellularLocation>
        <location evidence="5">Cell membrane</location>
        <topology evidence="5">Multi-pass membrane protein</topology>
    </subcellularLocation>
    <subcellularLocation>
        <location evidence="1">Membrane</location>
        <topology evidence="1">Multi-pass membrane protein</topology>
    </subcellularLocation>
</comment>
<dbReference type="PANTHER" id="PTHR42727">
    <property type="entry name" value="PHOSPHATE TRANSPORT SYSTEM PERMEASE PROTEIN"/>
    <property type="match status" value="1"/>
</dbReference>
<dbReference type="AlphaFoldDB" id="A0A849SPH0"/>
<dbReference type="CDD" id="cd06261">
    <property type="entry name" value="TM_PBP2"/>
    <property type="match status" value="1"/>
</dbReference>
<evidence type="ECO:0000256" key="5">
    <source>
        <dbReference type="RuleBase" id="RU363032"/>
    </source>
</evidence>
<evidence type="ECO:0000256" key="2">
    <source>
        <dbReference type="ARBA" id="ARBA00022692"/>
    </source>
</evidence>
<feature type="transmembrane region" description="Helical" evidence="5">
    <location>
        <begin position="138"/>
        <end position="161"/>
    </location>
</feature>
<sequence>MSSTLDRIGSLDHSGARAAARRRGQRVAEVVIAVALRVCAFMAVAGLLLIMVFVFREALPVLLDAETMKEASLGHYFKTDMWQPVGDIPKYGLLPLLVGTLKIVLVAMAFAVPVGVLAAVFASEFAPARIREALKPAIEILAGIPSVVLGFFALMVMASWIQALTHAPYRLNALNAGVALGLGVLPTIFTVCEDALRAVPRSFREASLALGATPWQTAWSVTLPAAGAGVSAGILLGLARAVGETMIVLMASGNAAIVSGSVFDSARTLSASIAAELAEVVFGSPHYSTLFFLGAILFVTTFTINVVAGFFVDRLRKRLAGG</sequence>
<keyword evidence="4 5" id="KW-0472">Membrane</keyword>
<dbReference type="InterPro" id="IPR011864">
    <property type="entry name" value="Phosphate_PstC"/>
</dbReference>
<feature type="domain" description="ABC transmembrane type-1" evidence="7">
    <location>
        <begin position="97"/>
        <end position="308"/>
    </location>
</feature>
<dbReference type="NCBIfam" id="TIGR02138">
    <property type="entry name" value="phosphate_pstC"/>
    <property type="match status" value="1"/>
</dbReference>
<dbReference type="EMBL" id="JABFRW010000146">
    <property type="protein sequence ID" value="NOT34787.1"/>
    <property type="molecule type" value="Genomic_DNA"/>
</dbReference>
<dbReference type="InterPro" id="IPR000515">
    <property type="entry name" value="MetI-like"/>
</dbReference>
<dbReference type="GO" id="GO:0006817">
    <property type="term" value="P:phosphate ion transport"/>
    <property type="evidence" value="ECO:0007669"/>
    <property type="project" value="UniProtKB-KW"/>
</dbReference>
<dbReference type="Pfam" id="PF00528">
    <property type="entry name" value="BPD_transp_1"/>
    <property type="match status" value="1"/>
</dbReference>
<dbReference type="PANTHER" id="PTHR42727:SF1">
    <property type="entry name" value="PHOSPHATE TRANSPORT SYSTEM PERMEASE"/>
    <property type="match status" value="1"/>
</dbReference>
<comment type="caution">
    <text evidence="8">The sequence shown here is derived from an EMBL/GenBank/DDBJ whole genome shotgun (WGS) entry which is preliminary data.</text>
</comment>
<accession>A0A849SPH0</accession>
<organism evidence="8 9">
    <name type="scientific">Eiseniibacteriota bacterium</name>
    <dbReference type="NCBI Taxonomy" id="2212470"/>
    <lineage>
        <taxon>Bacteria</taxon>
        <taxon>Candidatus Eiseniibacteriota</taxon>
    </lineage>
</organism>
<keyword evidence="6" id="KW-1003">Cell membrane</keyword>
<evidence type="ECO:0000259" key="7">
    <source>
        <dbReference type="PROSITE" id="PS50928"/>
    </source>
</evidence>
<proteinExistence type="inferred from homology"/>
<evidence type="ECO:0000313" key="8">
    <source>
        <dbReference type="EMBL" id="NOT34787.1"/>
    </source>
</evidence>
<dbReference type="GO" id="GO:0005886">
    <property type="term" value="C:plasma membrane"/>
    <property type="evidence" value="ECO:0007669"/>
    <property type="project" value="UniProtKB-SubCell"/>
</dbReference>
<dbReference type="PROSITE" id="PS50928">
    <property type="entry name" value="ABC_TM1"/>
    <property type="match status" value="1"/>
</dbReference>
<evidence type="ECO:0000256" key="4">
    <source>
        <dbReference type="ARBA" id="ARBA00023136"/>
    </source>
</evidence>